<evidence type="ECO:0000259" key="1">
    <source>
        <dbReference type="PROSITE" id="PS51154"/>
    </source>
</evidence>
<feature type="domain" description="Macro" evidence="1">
    <location>
        <begin position="1"/>
        <end position="178"/>
    </location>
</feature>
<dbReference type="PANTHER" id="PTHR11106:SF111">
    <property type="entry name" value="MACRO DOMAIN-CONTAINING PROTEIN"/>
    <property type="match status" value="1"/>
</dbReference>
<dbReference type="InterPro" id="IPR043472">
    <property type="entry name" value="Macro_dom-like"/>
</dbReference>
<sequence>MIKIGDKKIIIKKGDITKENSDAIVNPANSGLQHGGGAALAISRAGGSQIQSDSNELIKKIGTLPVGKAVITYGHNLNCKFVIHTVGPIMGEGDEDEKLKKAVKSVLNLAESYNLSSISVPAISSGIFGFPKERCAKILLETSVEFLKRNDIDLKTIVMCNHDQQTTDIFLNEELKYV</sequence>
<evidence type="ECO:0000313" key="2">
    <source>
        <dbReference type="EMBL" id="MFL0194953.1"/>
    </source>
</evidence>
<comment type="caution">
    <text evidence="2">The sequence shown here is derived from an EMBL/GenBank/DDBJ whole genome shotgun (WGS) entry which is preliminary data.</text>
</comment>
<dbReference type="SUPFAM" id="SSF52949">
    <property type="entry name" value="Macro domain-like"/>
    <property type="match status" value="1"/>
</dbReference>
<gene>
    <name evidence="2" type="ORF">ACJDU8_05095</name>
</gene>
<protein>
    <submittedName>
        <fullName evidence="2">Macro domain-containing protein</fullName>
    </submittedName>
</protein>
<dbReference type="Pfam" id="PF01661">
    <property type="entry name" value="Macro"/>
    <property type="match status" value="1"/>
</dbReference>
<dbReference type="InterPro" id="IPR002589">
    <property type="entry name" value="Macro_dom"/>
</dbReference>
<keyword evidence="3" id="KW-1185">Reference proteome</keyword>
<dbReference type="SMART" id="SM00506">
    <property type="entry name" value="A1pp"/>
    <property type="match status" value="1"/>
</dbReference>
<organism evidence="2 3">
    <name type="scientific">Candidatus Clostridium eludens</name>
    <dbReference type="NCBI Taxonomy" id="3381663"/>
    <lineage>
        <taxon>Bacteria</taxon>
        <taxon>Bacillati</taxon>
        <taxon>Bacillota</taxon>
        <taxon>Clostridia</taxon>
        <taxon>Eubacteriales</taxon>
        <taxon>Clostridiaceae</taxon>
        <taxon>Clostridium</taxon>
    </lineage>
</organism>
<dbReference type="EMBL" id="JBJHZX010000005">
    <property type="protein sequence ID" value="MFL0194953.1"/>
    <property type="molecule type" value="Genomic_DNA"/>
</dbReference>
<dbReference type="PROSITE" id="PS51154">
    <property type="entry name" value="MACRO"/>
    <property type="match status" value="1"/>
</dbReference>
<reference evidence="2 3" key="1">
    <citation type="submission" date="2024-11" db="EMBL/GenBank/DDBJ databases">
        <authorList>
            <person name="Heng Y.C."/>
            <person name="Lim A.C.H."/>
            <person name="Lee J.K.Y."/>
            <person name="Kittelmann S."/>
        </authorList>
    </citation>
    <scope>NUCLEOTIDE SEQUENCE [LARGE SCALE GENOMIC DNA]</scope>
    <source>
        <strain evidence="2 3">WILCCON 0269</strain>
    </source>
</reference>
<dbReference type="PANTHER" id="PTHR11106">
    <property type="entry name" value="GANGLIOSIDE INDUCED DIFFERENTIATION ASSOCIATED PROTEIN 2-RELATED"/>
    <property type="match status" value="1"/>
</dbReference>
<proteinExistence type="predicted"/>
<dbReference type="RefSeq" id="WP_406791070.1">
    <property type="nucleotide sequence ID" value="NZ_JBJHZX010000005.1"/>
</dbReference>
<dbReference type="CDD" id="cd02907">
    <property type="entry name" value="Macro_Af1521_BAL-like"/>
    <property type="match status" value="1"/>
</dbReference>
<evidence type="ECO:0000313" key="3">
    <source>
        <dbReference type="Proteomes" id="UP001623660"/>
    </source>
</evidence>
<accession>A0ABW8SGI1</accession>
<dbReference type="Proteomes" id="UP001623660">
    <property type="component" value="Unassembled WGS sequence"/>
</dbReference>
<dbReference type="Gene3D" id="3.40.220.10">
    <property type="entry name" value="Leucine Aminopeptidase, subunit E, domain 1"/>
    <property type="match status" value="1"/>
</dbReference>
<name>A0ABW8SGI1_9CLOT</name>